<dbReference type="OrthoDB" id="5919289at2759"/>
<evidence type="ECO:0000313" key="4">
    <source>
        <dbReference type="Proteomes" id="UP000055024"/>
    </source>
</evidence>
<dbReference type="SUPFAM" id="SSF47095">
    <property type="entry name" value="HMG-box"/>
    <property type="match status" value="1"/>
</dbReference>
<evidence type="ECO:0000313" key="3">
    <source>
        <dbReference type="EMBL" id="KRZ07186.1"/>
    </source>
</evidence>
<dbReference type="InterPro" id="IPR036910">
    <property type="entry name" value="HMG_box_dom_sf"/>
</dbReference>
<feature type="domain" description="HMG box" evidence="2">
    <location>
        <begin position="75"/>
        <end position="144"/>
    </location>
</feature>
<dbReference type="Proteomes" id="UP000055024">
    <property type="component" value="Unassembled WGS sequence"/>
</dbReference>
<name>A0A0V1HA55_9BILA</name>
<dbReference type="Gene3D" id="1.10.30.10">
    <property type="entry name" value="High mobility group box domain"/>
    <property type="match status" value="1"/>
</dbReference>
<organism evidence="3 4">
    <name type="scientific">Trichinella zimbabwensis</name>
    <dbReference type="NCBI Taxonomy" id="268475"/>
    <lineage>
        <taxon>Eukaryota</taxon>
        <taxon>Metazoa</taxon>
        <taxon>Ecdysozoa</taxon>
        <taxon>Nematoda</taxon>
        <taxon>Enoplea</taxon>
        <taxon>Dorylaimia</taxon>
        <taxon>Trichinellida</taxon>
        <taxon>Trichinellidae</taxon>
        <taxon>Trichinella</taxon>
    </lineage>
</organism>
<feature type="compositionally biased region" description="Acidic residues" evidence="1">
    <location>
        <begin position="587"/>
        <end position="605"/>
    </location>
</feature>
<feature type="region of interest" description="Disordered" evidence="1">
    <location>
        <begin position="586"/>
        <end position="605"/>
    </location>
</feature>
<evidence type="ECO:0000256" key="1">
    <source>
        <dbReference type="SAM" id="MobiDB-lite"/>
    </source>
</evidence>
<dbReference type="CDD" id="cd00084">
    <property type="entry name" value="HMG-box_SF"/>
    <property type="match status" value="1"/>
</dbReference>
<gene>
    <name evidence="3" type="ORF">T11_14470</name>
</gene>
<protein>
    <recommendedName>
        <fullName evidence="2">HMG box domain-containing protein</fullName>
    </recommendedName>
</protein>
<dbReference type="EMBL" id="JYDP01000106">
    <property type="protein sequence ID" value="KRZ07186.1"/>
    <property type="molecule type" value="Genomic_DNA"/>
</dbReference>
<sequence>METSHQPFKKAHQLITPMMTLRCDVMRSNSNDSKQEFRSENFFLQKMLEISELFLVVYFTFFCNREKCYFVGLEMPKRKITGYVFYMNWNLNNYSTTSTNTDFESFFRMCDRKWSAMSEEEKQQWKTRLRAEEHFEPHRQLFGFLHNLQCEKRYQRRHIPFPQIFQRFENLNASQMERIRRHESSLFLNLLKFSMKQSKLQFSCAFIGVSFSGRTLVTSKFLEIQLLKFTLELGLTEVVGDNFRTQGWSLPSNVEEILDECSYLVCEGTKYSAVVEVMKFIWANEQRLGIPPTLLLMEDFLNTFQLCNEHKNEEEDIILPPLMNCRPREVKLPVNCSYHTKQWTRDFPCALEEAFIALEEIFRKIQNVQPNHFKIGKLLESLEEYRDEHNYPFCSQFMQQDEELPLIEFDEDMHEGARWRETSVPIFGDDELTRKKFYEEIFEEPETDQRKEQQKETEFPFFDKHIRQYDELSSNNFYKALFEGTREVNTNIPFDGVYIKLFDDITPKNFYEEIFEGAQWTETSVPIFGDDEVTPKKFYEEIFEEPTTNGWKEQQPIEGIFPFFDKLIQQYDELSSNNFYKALFEEPAQDPSDEQAEEENDLIVL</sequence>
<comment type="caution">
    <text evidence="3">The sequence shown here is derived from an EMBL/GenBank/DDBJ whole genome shotgun (WGS) entry which is preliminary data.</text>
</comment>
<dbReference type="SMART" id="SM00398">
    <property type="entry name" value="HMG"/>
    <property type="match status" value="1"/>
</dbReference>
<evidence type="ECO:0000259" key="2">
    <source>
        <dbReference type="SMART" id="SM00398"/>
    </source>
</evidence>
<keyword evidence="4" id="KW-1185">Reference proteome</keyword>
<reference evidence="3 4" key="1">
    <citation type="submission" date="2015-01" db="EMBL/GenBank/DDBJ databases">
        <title>Evolution of Trichinella species and genotypes.</title>
        <authorList>
            <person name="Korhonen P.K."/>
            <person name="Edoardo P."/>
            <person name="Giuseppe L.R."/>
            <person name="Gasser R.B."/>
        </authorList>
    </citation>
    <scope>NUCLEOTIDE SEQUENCE [LARGE SCALE GENOMIC DNA]</scope>
    <source>
        <strain evidence="3">ISS1029</strain>
    </source>
</reference>
<dbReference type="AlphaFoldDB" id="A0A0V1HA55"/>
<proteinExistence type="predicted"/>
<accession>A0A0V1HA55</accession>
<dbReference type="InterPro" id="IPR009071">
    <property type="entry name" value="HMG_box_dom"/>
</dbReference>